<name>A0A834WF39_9FABA</name>
<protein>
    <submittedName>
        <fullName evidence="1">Uncharacterized protein</fullName>
    </submittedName>
</protein>
<sequence length="32" mass="3789">MALEERGSCLSILWMRNHGRMLETFSNYEAKD</sequence>
<reference evidence="1" key="1">
    <citation type="submission" date="2020-09" db="EMBL/GenBank/DDBJ databases">
        <title>Genome-Enabled Discovery of Anthraquinone Biosynthesis in Senna tora.</title>
        <authorList>
            <person name="Kang S.-H."/>
            <person name="Pandey R.P."/>
            <person name="Lee C.-M."/>
            <person name="Sim J.-S."/>
            <person name="Jeong J.-T."/>
            <person name="Choi B.-S."/>
            <person name="Jung M."/>
            <person name="Ginzburg D."/>
            <person name="Zhao K."/>
            <person name="Won S.Y."/>
            <person name="Oh T.-J."/>
            <person name="Yu Y."/>
            <person name="Kim N.-H."/>
            <person name="Lee O.R."/>
            <person name="Lee T.-H."/>
            <person name="Bashyal P."/>
            <person name="Kim T.-S."/>
            <person name="Lee W.-H."/>
            <person name="Kawkins C."/>
            <person name="Kim C.-K."/>
            <person name="Kim J.S."/>
            <person name="Ahn B.O."/>
            <person name="Rhee S.Y."/>
            <person name="Sohng J.K."/>
        </authorList>
    </citation>
    <scope>NUCLEOTIDE SEQUENCE</scope>
    <source>
        <tissue evidence="1">Leaf</tissue>
    </source>
</reference>
<keyword evidence="2" id="KW-1185">Reference proteome</keyword>
<dbReference type="AlphaFoldDB" id="A0A834WF39"/>
<organism evidence="1 2">
    <name type="scientific">Senna tora</name>
    <dbReference type="NCBI Taxonomy" id="362788"/>
    <lineage>
        <taxon>Eukaryota</taxon>
        <taxon>Viridiplantae</taxon>
        <taxon>Streptophyta</taxon>
        <taxon>Embryophyta</taxon>
        <taxon>Tracheophyta</taxon>
        <taxon>Spermatophyta</taxon>
        <taxon>Magnoliopsida</taxon>
        <taxon>eudicotyledons</taxon>
        <taxon>Gunneridae</taxon>
        <taxon>Pentapetalae</taxon>
        <taxon>rosids</taxon>
        <taxon>fabids</taxon>
        <taxon>Fabales</taxon>
        <taxon>Fabaceae</taxon>
        <taxon>Caesalpinioideae</taxon>
        <taxon>Cassia clade</taxon>
        <taxon>Senna</taxon>
    </lineage>
</organism>
<accession>A0A834WF39</accession>
<comment type="caution">
    <text evidence="1">The sequence shown here is derived from an EMBL/GenBank/DDBJ whole genome shotgun (WGS) entry which is preliminary data.</text>
</comment>
<evidence type="ECO:0000313" key="1">
    <source>
        <dbReference type="EMBL" id="KAF7821000.1"/>
    </source>
</evidence>
<evidence type="ECO:0000313" key="2">
    <source>
        <dbReference type="Proteomes" id="UP000634136"/>
    </source>
</evidence>
<gene>
    <name evidence="1" type="ORF">G2W53_026455</name>
</gene>
<dbReference type="Proteomes" id="UP000634136">
    <property type="component" value="Unassembled WGS sequence"/>
</dbReference>
<proteinExistence type="predicted"/>
<dbReference type="EMBL" id="JAAIUW010000008">
    <property type="protein sequence ID" value="KAF7821000.1"/>
    <property type="molecule type" value="Genomic_DNA"/>
</dbReference>